<evidence type="ECO:0000256" key="1">
    <source>
        <dbReference type="SAM" id="MobiDB-lite"/>
    </source>
</evidence>
<gene>
    <name evidence="2" type="ORF">LEMA_P094380.1</name>
</gene>
<dbReference type="AlphaFoldDB" id="E5A316"/>
<dbReference type="RefSeq" id="XP_003841508.1">
    <property type="nucleotide sequence ID" value="XM_003841460.1"/>
</dbReference>
<dbReference type="HOGENOM" id="CLU_2158890_0_0_1"/>
<dbReference type="InParanoid" id="E5A316"/>
<evidence type="ECO:0000313" key="2">
    <source>
        <dbReference type="EMBL" id="CBX98029.1"/>
    </source>
</evidence>
<reference evidence="3" key="1">
    <citation type="journal article" date="2011" name="Nat. Commun.">
        <title>Effector diversification within compartments of the Leptosphaeria maculans genome affected by Repeat-Induced Point mutations.</title>
        <authorList>
            <person name="Rouxel T."/>
            <person name="Grandaubert J."/>
            <person name="Hane J.K."/>
            <person name="Hoede C."/>
            <person name="van de Wouw A.P."/>
            <person name="Couloux A."/>
            <person name="Dominguez V."/>
            <person name="Anthouard V."/>
            <person name="Bally P."/>
            <person name="Bourras S."/>
            <person name="Cozijnsen A.J."/>
            <person name="Ciuffetti L.M."/>
            <person name="Degrave A."/>
            <person name="Dilmaghani A."/>
            <person name="Duret L."/>
            <person name="Fudal I."/>
            <person name="Goodwin S.B."/>
            <person name="Gout L."/>
            <person name="Glaser N."/>
            <person name="Linglin J."/>
            <person name="Kema G.H.J."/>
            <person name="Lapalu N."/>
            <person name="Lawrence C.B."/>
            <person name="May K."/>
            <person name="Meyer M."/>
            <person name="Ollivier B."/>
            <person name="Poulain J."/>
            <person name="Schoch C.L."/>
            <person name="Simon A."/>
            <person name="Spatafora J.W."/>
            <person name="Stachowiak A."/>
            <person name="Turgeon B.G."/>
            <person name="Tyler B.M."/>
            <person name="Vincent D."/>
            <person name="Weissenbach J."/>
            <person name="Amselem J."/>
            <person name="Quesneville H."/>
            <person name="Oliver R.P."/>
            <person name="Wincker P."/>
            <person name="Balesdent M.-H."/>
            <person name="Howlett B.J."/>
        </authorList>
    </citation>
    <scope>NUCLEOTIDE SEQUENCE [LARGE SCALE GENOMIC DNA]</scope>
    <source>
        <strain evidence="3">JN3 / isolate v23.1.3 / race Av1-4-5-6-7-8</strain>
    </source>
</reference>
<sequence length="111" mass="12248">MTCREIGRTAIQEKTKTKTTNKNPMRSSQTHRIIITSDSTLFGKSHWGPIAMSSYQLTPGSRLSSWPAYAEQANHTWLVRLQDNLWEAPPGGAPGTIPENKIRLGMAIGIG</sequence>
<dbReference type="Proteomes" id="UP000002668">
    <property type="component" value="Genome"/>
</dbReference>
<keyword evidence="3" id="KW-1185">Reference proteome</keyword>
<accession>E5A316</accession>
<proteinExistence type="predicted"/>
<dbReference type="VEuPathDB" id="FungiDB:LEMA_P094380.1"/>
<protein>
    <submittedName>
        <fullName evidence="2">Predicted protein</fullName>
    </submittedName>
</protein>
<evidence type="ECO:0000313" key="3">
    <source>
        <dbReference type="Proteomes" id="UP000002668"/>
    </source>
</evidence>
<dbReference type="GeneID" id="13285812"/>
<feature type="region of interest" description="Disordered" evidence="1">
    <location>
        <begin position="1"/>
        <end position="29"/>
    </location>
</feature>
<dbReference type="EMBL" id="FP929133">
    <property type="protein sequence ID" value="CBX98029.1"/>
    <property type="molecule type" value="Genomic_DNA"/>
</dbReference>
<organism evidence="3">
    <name type="scientific">Leptosphaeria maculans (strain JN3 / isolate v23.1.3 / race Av1-4-5-6-7-8)</name>
    <name type="common">Blackleg fungus</name>
    <name type="synonym">Phoma lingam</name>
    <dbReference type="NCBI Taxonomy" id="985895"/>
    <lineage>
        <taxon>Eukaryota</taxon>
        <taxon>Fungi</taxon>
        <taxon>Dikarya</taxon>
        <taxon>Ascomycota</taxon>
        <taxon>Pezizomycotina</taxon>
        <taxon>Dothideomycetes</taxon>
        <taxon>Pleosporomycetidae</taxon>
        <taxon>Pleosporales</taxon>
        <taxon>Pleosporineae</taxon>
        <taxon>Leptosphaeriaceae</taxon>
        <taxon>Plenodomus</taxon>
        <taxon>Plenodomus lingam/Leptosphaeria maculans species complex</taxon>
    </lineage>
</organism>
<name>E5A316_LEPMJ</name>
<feature type="compositionally biased region" description="Basic and acidic residues" evidence="1">
    <location>
        <begin position="1"/>
        <end position="16"/>
    </location>
</feature>